<sequence>MSSTSHQLRRRGDIGEVADGGESWRRRPGANLLVEAQGDDRSPGDGERPVIRTSLRGRQLYQGVPLYNSIRESLYTTLNSKSVSGETWPVQLPGPGVWAKLSKITPWRPWTDSGICGELSFSRLLLRQRDVGC</sequence>
<evidence type="ECO:0000313" key="2">
    <source>
        <dbReference type="Proteomes" id="UP000515204"/>
    </source>
</evidence>
<feature type="compositionally biased region" description="Basic and acidic residues" evidence="1">
    <location>
        <begin position="38"/>
        <end position="50"/>
    </location>
</feature>
<feature type="region of interest" description="Disordered" evidence="1">
    <location>
        <begin position="1"/>
        <end position="50"/>
    </location>
</feature>
<dbReference type="AlphaFoldDB" id="A0A6P3WRG8"/>
<keyword evidence="2" id="KW-1185">Reference proteome</keyword>
<dbReference type="Proteomes" id="UP000515204">
    <property type="component" value="Unplaced"/>
</dbReference>
<dbReference type="RefSeq" id="XP_014468690.1">
    <property type="nucleotide sequence ID" value="XM_014613204.1"/>
</dbReference>
<reference evidence="3" key="1">
    <citation type="submission" date="2025-08" db="UniProtKB">
        <authorList>
            <consortium name="RefSeq"/>
        </authorList>
    </citation>
    <scope>IDENTIFICATION</scope>
</reference>
<gene>
    <name evidence="3" type="primary">LOC106741340</name>
</gene>
<proteinExistence type="predicted"/>
<dbReference type="KEGG" id="dqu:106741340"/>
<name>A0A6P3WRG8_DINQU</name>
<accession>A0A6P3WRG8</accession>
<organism evidence="2 3">
    <name type="scientific">Dinoponera quadriceps</name>
    <name type="common">South American ant</name>
    <dbReference type="NCBI Taxonomy" id="609295"/>
    <lineage>
        <taxon>Eukaryota</taxon>
        <taxon>Metazoa</taxon>
        <taxon>Ecdysozoa</taxon>
        <taxon>Arthropoda</taxon>
        <taxon>Hexapoda</taxon>
        <taxon>Insecta</taxon>
        <taxon>Pterygota</taxon>
        <taxon>Neoptera</taxon>
        <taxon>Endopterygota</taxon>
        <taxon>Hymenoptera</taxon>
        <taxon>Apocrita</taxon>
        <taxon>Aculeata</taxon>
        <taxon>Formicoidea</taxon>
        <taxon>Formicidae</taxon>
        <taxon>Ponerinae</taxon>
        <taxon>Ponerini</taxon>
        <taxon>Dinoponera</taxon>
    </lineage>
</organism>
<dbReference type="GeneID" id="106741340"/>
<evidence type="ECO:0000256" key="1">
    <source>
        <dbReference type="SAM" id="MobiDB-lite"/>
    </source>
</evidence>
<evidence type="ECO:0000313" key="3">
    <source>
        <dbReference type="RefSeq" id="XP_014468690.1"/>
    </source>
</evidence>
<protein>
    <submittedName>
        <fullName evidence="3">Uncharacterized protein LOC106741340 isoform X1</fullName>
    </submittedName>
</protein>